<keyword evidence="6" id="KW-0325">Glycoprotein</keyword>
<dbReference type="InterPro" id="IPR050932">
    <property type="entry name" value="TM2D1-3-like"/>
</dbReference>
<dbReference type="Pfam" id="PF05154">
    <property type="entry name" value="TM2"/>
    <property type="match status" value="1"/>
</dbReference>
<feature type="chain" id="PRO_5040730537" evidence="8">
    <location>
        <begin position="22"/>
        <end position="122"/>
    </location>
</feature>
<dbReference type="AlphaFoldDB" id="A0A9X2KW64"/>
<evidence type="ECO:0000256" key="6">
    <source>
        <dbReference type="ARBA" id="ARBA00023180"/>
    </source>
</evidence>
<evidence type="ECO:0000256" key="2">
    <source>
        <dbReference type="ARBA" id="ARBA00022692"/>
    </source>
</evidence>
<organism evidence="10 11">
    <name type="scientific">Christiangramia oceanisediminis</name>
    <dbReference type="NCBI Taxonomy" id="2920386"/>
    <lineage>
        <taxon>Bacteria</taxon>
        <taxon>Pseudomonadati</taxon>
        <taxon>Bacteroidota</taxon>
        <taxon>Flavobacteriia</taxon>
        <taxon>Flavobacteriales</taxon>
        <taxon>Flavobacteriaceae</taxon>
        <taxon>Christiangramia</taxon>
    </lineage>
</organism>
<evidence type="ECO:0000256" key="1">
    <source>
        <dbReference type="ARBA" id="ARBA00004141"/>
    </source>
</evidence>
<feature type="transmembrane region" description="Helical" evidence="7">
    <location>
        <begin position="58"/>
        <end position="77"/>
    </location>
</feature>
<proteinExistence type="predicted"/>
<comment type="caution">
    <text evidence="10">The sequence shown here is derived from an EMBL/GenBank/DDBJ whole genome shotgun (WGS) entry which is preliminary data.</text>
</comment>
<keyword evidence="3 8" id="KW-0732">Signal</keyword>
<feature type="transmembrane region" description="Helical" evidence="7">
    <location>
        <begin position="84"/>
        <end position="106"/>
    </location>
</feature>
<feature type="signal peptide" evidence="8">
    <location>
        <begin position="1"/>
        <end position="21"/>
    </location>
</feature>
<keyword evidence="5 7" id="KW-0472">Membrane</keyword>
<dbReference type="Proteomes" id="UP001155280">
    <property type="component" value="Unassembled WGS sequence"/>
</dbReference>
<dbReference type="RefSeq" id="WP_241549833.1">
    <property type="nucleotide sequence ID" value="NZ_JANCNS010000001.1"/>
</dbReference>
<keyword evidence="4 7" id="KW-1133">Transmembrane helix</keyword>
<dbReference type="EMBL" id="JANCNS010000001">
    <property type="protein sequence ID" value="MCP9199515.1"/>
    <property type="molecule type" value="Genomic_DNA"/>
</dbReference>
<accession>A0A9X2KW64</accession>
<comment type="subcellular location">
    <subcellularLocation>
        <location evidence="1">Membrane</location>
        <topology evidence="1">Multi-pass membrane protein</topology>
    </subcellularLocation>
</comment>
<evidence type="ECO:0000256" key="3">
    <source>
        <dbReference type="ARBA" id="ARBA00022729"/>
    </source>
</evidence>
<name>A0A9X2KW64_9FLAO</name>
<evidence type="ECO:0000259" key="9">
    <source>
        <dbReference type="Pfam" id="PF05154"/>
    </source>
</evidence>
<feature type="domain" description="TM2" evidence="9">
    <location>
        <begin position="54"/>
        <end position="103"/>
    </location>
</feature>
<keyword evidence="11" id="KW-1185">Reference proteome</keyword>
<dbReference type="GO" id="GO:0016020">
    <property type="term" value="C:membrane"/>
    <property type="evidence" value="ECO:0007669"/>
    <property type="project" value="UniProtKB-SubCell"/>
</dbReference>
<gene>
    <name evidence="10" type="ORF">MKO06_06330</name>
</gene>
<protein>
    <submittedName>
        <fullName evidence="10">TM2 domain-containing protein</fullName>
    </submittedName>
</protein>
<evidence type="ECO:0000313" key="10">
    <source>
        <dbReference type="EMBL" id="MCP9199515.1"/>
    </source>
</evidence>
<evidence type="ECO:0000313" key="11">
    <source>
        <dbReference type="Proteomes" id="UP001155280"/>
    </source>
</evidence>
<sequence length="122" mass="13495">MKLKFFLSILMFALALNSSYASFPVQRTLAASETVSVEVEEGDDLFSPAAVDGEKSQGVAMLLLLFAGIVAAHRWYLGSPWYWNVLYILTLGGLGIWALVDFIGIVTGSYKPRKGSYQEDFF</sequence>
<dbReference type="PANTHER" id="PTHR21016:SF7">
    <property type="entry name" value="TM2 DOMAIN-CONTAINING PROTEIN 3"/>
    <property type="match status" value="1"/>
</dbReference>
<dbReference type="PANTHER" id="PTHR21016">
    <property type="entry name" value="BETA-AMYLOID BINDING PROTEIN-RELATED"/>
    <property type="match status" value="1"/>
</dbReference>
<dbReference type="InterPro" id="IPR007829">
    <property type="entry name" value="TM2"/>
</dbReference>
<reference evidence="10" key="1">
    <citation type="submission" date="2022-07" db="EMBL/GenBank/DDBJ databases">
        <title>Gramela sediminis sp. nov., isolated from deep-sea sediment of the Indian Ocean.</title>
        <authorList>
            <person name="Shi H."/>
        </authorList>
    </citation>
    <scope>NUCLEOTIDE SEQUENCE</scope>
    <source>
        <strain evidence="10">GC03-9</strain>
    </source>
</reference>
<evidence type="ECO:0000256" key="5">
    <source>
        <dbReference type="ARBA" id="ARBA00023136"/>
    </source>
</evidence>
<evidence type="ECO:0000256" key="4">
    <source>
        <dbReference type="ARBA" id="ARBA00022989"/>
    </source>
</evidence>
<evidence type="ECO:0000256" key="7">
    <source>
        <dbReference type="SAM" id="Phobius"/>
    </source>
</evidence>
<keyword evidence="2 7" id="KW-0812">Transmembrane</keyword>
<evidence type="ECO:0000256" key="8">
    <source>
        <dbReference type="SAM" id="SignalP"/>
    </source>
</evidence>